<dbReference type="InterPro" id="IPR013087">
    <property type="entry name" value="Znf_C2H2_type"/>
</dbReference>
<reference evidence="9" key="1">
    <citation type="submission" date="2021-01" db="UniProtKB">
        <authorList>
            <consortium name="EnsemblMetazoa"/>
        </authorList>
    </citation>
    <scope>IDENTIFICATION</scope>
</reference>
<dbReference type="PANTHER" id="PTHR24381:SF393">
    <property type="entry name" value="CHROMATIN-LINKED ADAPTOR FOR MSL PROTEINS, ISOFORM B"/>
    <property type="match status" value="1"/>
</dbReference>
<evidence type="ECO:0000256" key="6">
    <source>
        <dbReference type="ARBA" id="ARBA00023242"/>
    </source>
</evidence>
<feature type="domain" description="C2H2-type" evidence="8">
    <location>
        <begin position="509"/>
        <end position="536"/>
    </location>
</feature>
<dbReference type="Proteomes" id="UP000594262">
    <property type="component" value="Unplaced"/>
</dbReference>
<dbReference type="PROSITE" id="PS00028">
    <property type="entry name" value="ZINC_FINGER_C2H2_1"/>
    <property type="match status" value="7"/>
</dbReference>
<protein>
    <recommendedName>
        <fullName evidence="8">C2H2-type domain-containing protein</fullName>
    </recommendedName>
</protein>
<evidence type="ECO:0000256" key="4">
    <source>
        <dbReference type="ARBA" id="ARBA00022771"/>
    </source>
</evidence>
<organism evidence="9 10">
    <name type="scientific">Clytia hemisphaerica</name>
    <dbReference type="NCBI Taxonomy" id="252671"/>
    <lineage>
        <taxon>Eukaryota</taxon>
        <taxon>Metazoa</taxon>
        <taxon>Cnidaria</taxon>
        <taxon>Hydrozoa</taxon>
        <taxon>Hydroidolina</taxon>
        <taxon>Leptothecata</taxon>
        <taxon>Obeliida</taxon>
        <taxon>Clytiidae</taxon>
        <taxon>Clytia</taxon>
    </lineage>
</organism>
<dbReference type="GO" id="GO:0005634">
    <property type="term" value="C:nucleus"/>
    <property type="evidence" value="ECO:0007669"/>
    <property type="project" value="TreeGrafter"/>
</dbReference>
<dbReference type="SMART" id="SM00355">
    <property type="entry name" value="ZnF_C2H2"/>
    <property type="match status" value="10"/>
</dbReference>
<evidence type="ECO:0000256" key="7">
    <source>
        <dbReference type="PROSITE-ProRule" id="PRU00042"/>
    </source>
</evidence>
<keyword evidence="5" id="KW-0862">Zinc</keyword>
<evidence type="ECO:0000313" key="9">
    <source>
        <dbReference type="EnsemblMetazoa" id="CLYHEMP004055.1"/>
    </source>
</evidence>
<keyword evidence="10" id="KW-1185">Reference proteome</keyword>
<keyword evidence="6" id="KW-0539">Nucleus</keyword>
<dbReference type="PROSITE" id="PS50157">
    <property type="entry name" value="ZINC_FINGER_C2H2_2"/>
    <property type="match status" value="8"/>
</dbReference>
<dbReference type="GO" id="GO:0000981">
    <property type="term" value="F:DNA-binding transcription factor activity, RNA polymerase II-specific"/>
    <property type="evidence" value="ECO:0007669"/>
    <property type="project" value="TreeGrafter"/>
</dbReference>
<dbReference type="GO" id="GO:0000977">
    <property type="term" value="F:RNA polymerase II transcription regulatory region sequence-specific DNA binding"/>
    <property type="evidence" value="ECO:0007669"/>
    <property type="project" value="TreeGrafter"/>
</dbReference>
<feature type="domain" description="C2H2-type" evidence="8">
    <location>
        <begin position="337"/>
        <end position="360"/>
    </location>
</feature>
<keyword evidence="4 7" id="KW-0863">Zinc-finger</keyword>
<evidence type="ECO:0000259" key="8">
    <source>
        <dbReference type="PROSITE" id="PS50157"/>
    </source>
</evidence>
<proteinExistence type="predicted"/>
<accession>A0A7M5V5P0</accession>
<evidence type="ECO:0000313" key="10">
    <source>
        <dbReference type="Proteomes" id="UP000594262"/>
    </source>
</evidence>
<dbReference type="GO" id="GO:0008270">
    <property type="term" value="F:zinc ion binding"/>
    <property type="evidence" value="ECO:0007669"/>
    <property type="project" value="UniProtKB-KW"/>
</dbReference>
<keyword evidence="2" id="KW-0479">Metal-binding</keyword>
<evidence type="ECO:0000256" key="2">
    <source>
        <dbReference type="ARBA" id="ARBA00022723"/>
    </source>
</evidence>
<dbReference type="GeneID" id="136810460"/>
<dbReference type="Gene3D" id="3.30.160.60">
    <property type="entry name" value="Classic Zinc Finger"/>
    <property type="match status" value="5"/>
</dbReference>
<feature type="domain" description="C2H2-type" evidence="8">
    <location>
        <begin position="394"/>
        <end position="422"/>
    </location>
</feature>
<dbReference type="Pfam" id="PF00096">
    <property type="entry name" value="zf-C2H2"/>
    <property type="match status" value="4"/>
</dbReference>
<evidence type="ECO:0000256" key="1">
    <source>
        <dbReference type="ARBA" id="ARBA00004123"/>
    </source>
</evidence>
<feature type="domain" description="C2H2-type" evidence="8">
    <location>
        <begin position="479"/>
        <end position="506"/>
    </location>
</feature>
<comment type="subcellular location">
    <subcellularLocation>
        <location evidence="1">Nucleus</location>
    </subcellularLocation>
</comment>
<name>A0A7M5V5P0_9CNID</name>
<feature type="domain" description="C2H2-type" evidence="8">
    <location>
        <begin position="366"/>
        <end position="393"/>
    </location>
</feature>
<sequence length="716" mass="80267">MSETNFENTVDSGLLNLGCIVLQPWKIEDASKNPEDDSWSYLVRWRDVWLDESVCSKFPSLVNDYWQRHAQATKNDNIQSTVNSEEINLVAPNEDMIVENNAVIQPSTSTIDENAGVETQVPIITSPVPTTITDDNKELNKNSNEDISTENVNLISSSVQETVVADTSFNIESNEQTATISSFLPTENLIKTEILSADDTSVQQPAPQLNQSFTEENQTTTNTSFLSNPNENVVALQETPTNIVSLVPSLSFSTNAGDSSNKNVIVLQNDGQTVLIEQHPTAIAATNEQVAPILDQGESQESLVNESRHKGTKIVDGAKPSVLASSLKPPTISKVQVKCDTCEKVLSSRNALREHRILVHLKNGRFACGSCDKRFSSNYALNLHSLSHSNERNYVCDKCGSSHKRARELRNHVKDMHTDDKTYRCDVCFECFKEKFLLKSHCQSTHKDTVTNCVVCKHKLMTPTSIYFHSLQHAGVRDHKCGTCDNAFKTSKALKKHQSTHDPERRPYKDCPKCGKSFLSRSSYYEHYHLHDEESEKYRCDDCDSGFKHSSSLKRHAVRHRPGGDLEFPKENPYAEMDEALLPSLCCRKCRKLYTSKSGYYDHLKKCQYGVVESFKCDFCERVYTKRSALNRHVRQTHPDIHAHLLEGTITDATVVEPVDGSETMTVDIQPTTVEVINTGVGDENEVQIQFQVALAPHKEGITETGVEEVEMTSEP</sequence>
<dbReference type="InterPro" id="IPR036236">
    <property type="entry name" value="Znf_C2H2_sf"/>
</dbReference>
<evidence type="ECO:0000256" key="5">
    <source>
        <dbReference type="ARBA" id="ARBA00022833"/>
    </source>
</evidence>
<keyword evidence="3" id="KW-0677">Repeat</keyword>
<dbReference type="AlphaFoldDB" id="A0A7M5V5P0"/>
<feature type="domain" description="C2H2-type" evidence="8">
    <location>
        <begin position="615"/>
        <end position="638"/>
    </location>
</feature>
<dbReference type="PANTHER" id="PTHR24381">
    <property type="entry name" value="ZINC FINGER PROTEIN"/>
    <property type="match status" value="1"/>
</dbReference>
<dbReference type="OrthoDB" id="6077919at2759"/>
<dbReference type="RefSeq" id="XP_066923120.1">
    <property type="nucleotide sequence ID" value="XM_067067019.1"/>
</dbReference>
<feature type="domain" description="C2H2-type" evidence="8">
    <location>
        <begin position="538"/>
        <end position="560"/>
    </location>
</feature>
<evidence type="ECO:0000256" key="3">
    <source>
        <dbReference type="ARBA" id="ARBA00022737"/>
    </source>
</evidence>
<dbReference type="SUPFAM" id="SSF57667">
    <property type="entry name" value="beta-beta-alpha zinc fingers"/>
    <property type="match status" value="5"/>
</dbReference>
<dbReference type="EnsemblMetazoa" id="CLYHEMT004055.1">
    <property type="protein sequence ID" value="CLYHEMP004055.1"/>
    <property type="gene ID" value="CLYHEMG004055"/>
</dbReference>
<feature type="domain" description="C2H2-type" evidence="8">
    <location>
        <begin position="423"/>
        <end position="451"/>
    </location>
</feature>